<comment type="caution">
    <text evidence="2">The sequence shown here is derived from an EMBL/GenBank/DDBJ whole genome shotgun (WGS) entry which is preliminary data.</text>
</comment>
<feature type="region of interest" description="Disordered" evidence="1">
    <location>
        <begin position="1"/>
        <end position="35"/>
    </location>
</feature>
<evidence type="ECO:0000256" key="1">
    <source>
        <dbReference type="SAM" id="MobiDB-lite"/>
    </source>
</evidence>
<dbReference type="AlphaFoldDB" id="A0A9N9PQT8"/>
<dbReference type="Proteomes" id="UP000696280">
    <property type="component" value="Unassembled WGS sequence"/>
</dbReference>
<evidence type="ECO:0000313" key="3">
    <source>
        <dbReference type="Proteomes" id="UP000696280"/>
    </source>
</evidence>
<name>A0A9N9PQT8_9HELO</name>
<organism evidence="2 3">
    <name type="scientific">Hymenoscyphus fraxineus</name>
    <dbReference type="NCBI Taxonomy" id="746836"/>
    <lineage>
        <taxon>Eukaryota</taxon>
        <taxon>Fungi</taxon>
        <taxon>Dikarya</taxon>
        <taxon>Ascomycota</taxon>
        <taxon>Pezizomycotina</taxon>
        <taxon>Leotiomycetes</taxon>
        <taxon>Helotiales</taxon>
        <taxon>Helotiaceae</taxon>
        <taxon>Hymenoscyphus</taxon>
    </lineage>
</organism>
<feature type="compositionally biased region" description="Basic and acidic residues" evidence="1">
    <location>
        <begin position="1"/>
        <end position="21"/>
    </location>
</feature>
<protein>
    <recommendedName>
        <fullName evidence="4">Retrotransposon gag domain-containing protein</fullName>
    </recommendedName>
</protein>
<evidence type="ECO:0000313" key="2">
    <source>
        <dbReference type="EMBL" id="CAG8950812.1"/>
    </source>
</evidence>
<sequence length="86" mass="9965">MHVRSMPKEDRDDLEKLKASLKEAFPTEDDDDRKEEALEATHRLKQGGRTLAVYFEEARQLGRYIGRENFASLCKHIAKGLDNEFV</sequence>
<evidence type="ECO:0008006" key="4">
    <source>
        <dbReference type="Google" id="ProtNLM"/>
    </source>
</evidence>
<gene>
    <name evidence="2" type="ORF">HYFRA_00003028</name>
</gene>
<accession>A0A9N9PQT8</accession>
<keyword evidence="3" id="KW-1185">Reference proteome</keyword>
<reference evidence="2" key="1">
    <citation type="submission" date="2021-07" db="EMBL/GenBank/DDBJ databases">
        <authorList>
            <person name="Durling M."/>
        </authorList>
    </citation>
    <scope>NUCLEOTIDE SEQUENCE</scope>
</reference>
<dbReference type="EMBL" id="CAJVRL010000038">
    <property type="protein sequence ID" value="CAG8950812.1"/>
    <property type="molecule type" value="Genomic_DNA"/>
</dbReference>
<proteinExistence type="predicted"/>